<sequence>MKQSFQDSSKEQTEAIILCQADMLSKLGDTLDDKLTPPQPLLMSPSVGLPSLTLPVTQPMSNGGMEPGQVGSPIFPVPVAQVFLNPLVFWLIPILWDTLLETPALG</sequence>
<organism evidence="1 2">
    <name type="scientific">Tigriopus californicus</name>
    <name type="common">Marine copepod</name>
    <dbReference type="NCBI Taxonomy" id="6832"/>
    <lineage>
        <taxon>Eukaryota</taxon>
        <taxon>Metazoa</taxon>
        <taxon>Ecdysozoa</taxon>
        <taxon>Arthropoda</taxon>
        <taxon>Crustacea</taxon>
        <taxon>Multicrustacea</taxon>
        <taxon>Hexanauplia</taxon>
        <taxon>Copepoda</taxon>
        <taxon>Harpacticoida</taxon>
        <taxon>Harpacticidae</taxon>
        <taxon>Tigriopus</taxon>
    </lineage>
</organism>
<evidence type="ECO:0000313" key="1">
    <source>
        <dbReference type="EMBL" id="TRY61154.1"/>
    </source>
</evidence>
<keyword evidence="2" id="KW-1185">Reference proteome</keyword>
<protein>
    <submittedName>
        <fullName evidence="1">Uncharacterized protein</fullName>
    </submittedName>
</protein>
<evidence type="ECO:0000313" key="2">
    <source>
        <dbReference type="Proteomes" id="UP000318571"/>
    </source>
</evidence>
<dbReference type="Proteomes" id="UP000318571">
    <property type="component" value="Chromosome 8"/>
</dbReference>
<comment type="caution">
    <text evidence="1">The sequence shown here is derived from an EMBL/GenBank/DDBJ whole genome shotgun (WGS) entry which is preliminary data.</text>
</comment>
<proteinExistence type="predicted"/>
<dbReference type="EMBL" id="VCGU01000459">
    <property type="protein sequence ID" value="TRY61154.1"/>
    <property type="molecule type" value="Genomic_DNA"/>
</dbReference>
<reference evidence="1 2" key="1">
    <citation type="journal article" date="2018" name="Nat. Ecol. Evol.">
        <title>Genomic signatures of mitonuclear coevolution across populations of Tigriopus californicus.</title>
        <authorList>
            <person name="Barreto F.S."/>
            <person name="Watson E.T."/>
            <person name="Lima T.G."/>
            <person name="Willett C.S."/>
            <person name="Edmands S."/>
            <person name="Li W."/>
            <person name="Burton R.S."/>
        </authorList>
    </citation>
    <scope>NUCLEOTIDE SEQUENCE [LARGE SCALE GENOMIC DNA]</scope>
    <source>
        <strain evidence="1 2">San Diego</strain>
    </source>
</reference>
<gene>
    <name evidence="1" type="ORF">TCAL_14957</name>
</gene>
<dbReference type="AlphaFoldDB" id="A0A553N6T4"/>
<accession>A0A553N6T4</accession>
<name>A0A553N6T4_TIGCA</name>